<dbReference type="InterPro" id="IPR050186">
    <property type="entry name" value="TPT_transporter"/>
</dbReference>
<feature type="region of interest" description="Disordered" evidence="5">
    <location>
        <begin position="1"/>
        <end position="25"/>
    </location>
</feature>
<evidence type="ECO:0000256" key="1">
    <source>
        <dbReference type="ARBA" id="ARBA00004141"/>
    </source>
</evidence>
<comment type="caution">
    <text evidence="8">The sequence shown here is derived from an EMBL/GenBank/DDBJ whole genome shotgun (WGS) entry which is preliminary data.</text>
</comment>
<keyword evidence="9" id="KW-1185">Reference proteome</keyword>
<dbReference type="Proteomes" id="UP001165090">
    <property type="component" value="Unassembled WGS sequence"/>
</dbReference>
<keyword evidence="2 6" id="KW-0812">Transmembrane</keyword>
<feature type="transmembrane region" description="Helical" evidence="6">
    <location>
        <begin position="221"/>
        <end position="239"/>
    </location>
</feature>
<dbReference type="PANTHER" id="PTHR11132">
    <property type="entry name" value="SOLUTE CARRIER FAMILY 35"/>
    <property type="match status" value="1"/>
</dbReference>
<organism evidence="8 9">
    <name type="scientific">Volvox africanus</name>
    <dbReference type="NCBI Taxonomy" id="51714"/>
    <lineage>
        <taxon>Eukaryota</taxon>
        <taxon>Viridiplantae</taxon>
        <taxon>Chlorophyta</taxon>
        <taxon>core chlorophytes</taxon>
        <taxon>Chlorophyceae</taxon>
        <taxon>CS clade</taxon>
        <taxon>Chlamydomonadales</taxon>
        <taxon>Volvocaceae</taxon>
        <taxon>Volvox</taxon>
    </lineage>
</organism>
<dbReference type="InterPro" id="IPR004853">
    <property type="entry name" value="Sugar_P_trans_dom"/>
</dbReference>
<evidence type="ECO:0000313" key="9">
    <source>
        <dbReference type="Proteomes" id="UP001165090"/>
    </source>
</evidence>
<reference evidence="8 9" key="1">
    <citation type="journal article" date="2023" name="IScience">
        <title>Expanded male sex-determining region conserved during the evolution of homothallism in the green alga Volvox.</title>
        <authorList>
            <person name="Yamamoto K."/>
            <person name="Matsuzaki R."/>
            <person name="Mahakham W."/>
            <person name="Heman W."/>
            <person name="Sekimoto H."/>
            <person name="Kawachi M."/>
            <person name="Minakuchi Y."/>
            <person name="Toyoda A."/>
            <person name="Nozaki H."/>
        </authorList>
    </citation>
    <scope>NUCLEOTIDE SEQUENCE [LARGE SCALE GENOMIC DNA]</scope>
    <source>
        <strain evidence="8 9">NIES-4468</strain>
    </source>
</reference>
<keyword evidence="4 6" id="KW-0472">Membrane</keyword>
<keyword evidence="3 6" id="KW-1133">Transmembrane helix</keyword>
<feature type="transmembrane region" description="Helical" evidence="6">
    <location>
        <begin position="41"/>
        <end position="63"/>
    </location>
</feature>
<name>A0ABQ5SFN9_9CHLO</name>
<evidence type="ECO:0000256" key="3">
    <source>
        <dbReference type="ARBA" id="ARBA00022989"/>
    </source>
</evidence>
<evidence type="ECO:0000256" key="2">
    <source>
        <dbReference type="ARBA" id="ARBA00022692"/>
    </source>
</evidence>
<feature type="transmembrane region" description="Helical" evidence="6">
    <location>
        <begin position="316"/>
        <end position="336"/>
    </location>
</feature>
<feature type="transmembrane region" description="Helical" evidence="6">
    <location>
        <begin position="288"/>
        <end position="310"/>
    </location>
</feature>
<evidence type="ECO:0000259" key="7">
    <source>
        <dbReference type="Pfam" id="PF03151"/>
    </source>
</evidence>
<feature type="transmembrane region" description="Helical" evidence="6">
    <location>
        <begin position="187"/>
        <end position="209"/>
    </location>
</feature>
<gene>
    <name evidence="8" type="ORF">VaNZ11_013064</name>
</gene>
<evidence type="ECO:0000256" key="6">
    <source>
        <dbReference type="SAM" id="Phobius"/>
    </source>
</evidence>
<proteinExistence type="predicted"/>
<dbReference type="Pfam" id="PF03151">
    <property type="entry name" value="TPT"/>
    <property type="match status" value="1"/>
</dbReference>
<feature type="transmembrane region" description="Helical" evidence="6">
    <location>
        <begin position="259"/>
        <end position="281"/>
    </location>
</feature>
<feature type="transmembrane region" description="Helical" evidence="6">
    <location>
        <begin position="162"/>
        <end position="181"/>
    </location>
</feature>
<feature type="domain" description="Sugar phosphate transporter" evidence="7">
    <location>
        <begin position="55"/>
        <end position="333"/>
    </location>
</feature>
<comment type="subcellular location">
    <subcellularLocation>
        <location evidence="1">Membrane</location>
        <topology evidence="1">Multi-pass membrane protein</topology>
    </subcellularLocation>
</comment>
<protein>
    <recommendedName>
        <fullName evidence="7">Sugar phosphate transporter domain-containing protein</fullName>
    </recommendedName>
</protein>
<feature type="transmembrane region" description="Helical" evidence="6">
    <location>
        <begin position="75"/>
        <end position="98"/>
    </location>
</feature>
<evidence type="ECO:0000313" key="8">
    <source>
        <dbReference type="EMBL" id="GLI68594.1"/>
    </source>
</evidence>
<accession>A0ABQ5SFN9</accession>
<evidence type="ECO:0000256" key="4">
    <source>
        <dbReference type="ARBA" id="ARBA00023136"/>
    </source>
</evidence>
<dbReference type="EMBL" id="BSDZ01000080">
    <property type="protein sequence ID" value="GLI68594.1"/>
    <property type="molecule type" value="Genomic_DNA"/>
</dbReference>
<feature type="transmembrane region" description="Helical" evidence="6">
    <location>
        <begin position="110"/>
        <end position="129"/>
    </location>
</feature>
<sequence>MEQRRQPEMEPLLPQSMGPQGSVPGRNQGSSLFRSTFVQKAYGFLGIGSAILYGTVAVSMNFVNKASMQMLPLPNVVMVMQMVSTFMILHPLLELGYLDFPRFSWATCRRLFWITVLYTANVGFALFGLKTLNIPMYNVLKRLTPMMILIVKAIIRKRWPRLEISLAVFLVVAGCVVAGIGDLSFDLMGYVFALMSCTMQAAYLLLVEFQGDEGIGTSEMLYYNAITSVPFLLVVVWGTGEVAALPAAYQSAVQASGALSLWFTLISCSLMGCLLNYSLFLCTVNNSALTTTIVGVIKGVVAVFLGFFLLGGVKFSVVNVAGITLNTIGAVYYTYLKYQEKRVARRPLVSSASIDPLAVSMGSITATGGAGMLLSPAGGPQGNLGSLGSGEIVDASKEVEVEVVTETAWAGGRQPAALRRHPAA</sequence>
<evidence type="ECO:0000256" key="5">
    <source>
        <dbReference type="SAM" id="MobiDB-lite"/>
    </source>
</evidence>